<evidence type="ECO:0000313" key="3">
    <source>
        <dbReference type="Proteomes" id="UP000824230"/>
    </source>
</evidence>
<accession>A0A9D1VQ04</accession>
<keyword evidence="2" id="KW-0413">Isomerase</keyword>
<dbReference type="GO" id="GO:0016853">
    <property type="term" value="F:isomerase activity"/>
    <property type="evidence" value="ECO:0007669"/>
    <property type="project" value="UniProtKB-KW"/>
</dbReference>
<sequence>MKLGLSSPLEHKTPEEWAENMQKIGCQAVNFPVDYTAPKEVIQAYEQAAKDQGLVIAEVGAWCNPISPDPETRENARIRCRGQLRLADRLGACCCVNVSGSKGARWDGPYKENLTKETWKDMVKSIQNIIDEADPQNTFYTIEPMPWMYPMGPDEYVKLIEDVDRKHFAVHMDVFNWIISPERYFYHEEFMEECFEKLGKYIKSCHLKDVLLRQEFTLQLQETACGKGGINLKKYKELIDSVNPDMPVILEHLGSDQEYLDSLKFIKEYYQ</sequence>
<evidence type="ECO:0000259" key="1">
    <source>
        <dbReference type="Pfam" id="PF01261"/>
    </source>
</evidence>
<dbReference type="Proteomes" id="UP000824230">
    <property type="component" value="Unassembled WGS sequence"/>
</dbReference>
<dbReference type="InterPro" id="IPR050312">
    <property type="entry name" value="IolE/XylAMocC-like"/>
</dbReference>
<dbReference type="PANTHER" id="PTHR12110">
    <property type="entry name" value="HYDROXYPYRUVATE ISOMERASE"/>
    <property type="match status" value="1"/>
</dbReference>
<organism evidence="2 3">
    <name type="scientific">Candidatus Blautia pullistercoris</name>
    <dbReference type="NCBI Taxonomy" id="2838499"/>
    <lineage>
        <taxon>Bacteria</taxon>
        <taxon>Bacillati</taxon>
        <taxon>Bacillota</taxon>
        <taxon>Clostridia</taxon>
        <taxon>Lachnospirales</taxon>
        <taxon>Lachnospiraceae</taxon>
        <taxon>Blautia</taxon>
    </lineage>
</organism>
<proteinExistence type="predicted"/>
<reference evidence="2" key="1">
    <citation type="journal article" date="2021" name="PeerJ">
        <title>Extensive microbial diversity within the chicken gut microbiome revealed by metagenomics and culture.</title>
        <authorList>
            <person name="Gilroy R."/>
            <person name="Ravi A."/>
            <person name="Getino M."/>
            <person name="Pursley I."/>
            <person name="Horton D.L."/>
            <person name="Alikhan N.F."/>
            <person name="Baker D."/>
            <person name="Gharbi K."/>
            <person name="Hall N."/>
            <person name="Watson M."/>
            <person name="Adriaenssens E.M."/>
            <person name="Foster-Nyarko E."/>
            <person name="Jarju S."/>
            <person name="Secka A."/>
            <person name="Antonio M."/>
            <person name="Oren A."/>
            <person name="Chaudhuri R.R."/>
            <person name="La Ragione R."/>
            <person name="Hildebrand F."/>
            <person name="Pallen M.J."/>
        </authorList>
    </citation>
    <scope>NUCLEOTIDE SEQUENCE</scope>
    <source>
        <strain evidence="2">ChiHjej12B11-1927</strain>
    </source>
</reference>
<feature type="domain" description="Xylose isomerase-like TIM barrel" evidence="1">
    <location>
        <begin position="21"/>
        <end position="268"/>
    </location>
</feature>
<gene>
    <name evidence="2" type="ORF">H9738_13360</name>
</gene>
<dbReference type="Pfam" id="PF01261">
    <property type="entry name" value="AP_endonuc_2"/>
    <property type="match status" value="1"/>
</dbReference>
<reference evidence="2" key="2">
    <citation type="submission" date="2021-04" db="EMBL/GenBank/DDBJ databases">
        <authorList>
            <person name="Gilroy R."/>
        </authorList>
    </citation>
    <scope>NUCLEOTIDE SEQUENCE</scope>
    <source>
        <strain evidence="2">ChiHjej12B11-1927</strain>
    </source>
</reference>
<dbReference type="Gene3D" id="3.20.20.150">
    <property type="entry name" value="Divalent-metal-dependent TIM barrel enzymes"/>
    <property type="match status" value="1"/>
</dbReference>
<dbReference type="SUPFAM" id="SSF51658">
    <property type="entry name" value="Xylose isomerase-like"/>
    <property type="match status" value="1"/>
</dbReference>
<dbReference type="InterPro" id="IPR036237">
    <property type="entry name" value="Xyl_isomerase-like_sf"/>
</dbReference>
<comment type="caution">
    <text evidence="2">The sequence shown here is derived from an EMBL/GenBank/DDBJ whole genome shotgun (WGS) entry which is preliminary data.</text>
</comment>
<dbReference type="EMBL" id="DXFG01000305">
    <property type="protein sequence ID" value="HIX38833.1"/>
    <property type="molecule type" value="Genomic_DNA"/>
</dbReference>
<name>A0A9D1VQ04_9FIRM</name>
<protein>
    <submittedName>
        <fullName evidence="2">Sugar phosphate isomerase/epimerase</fullName>
    </submittedName>
</protein>
<dbReference type="InterPro" id="IPR013022">
    <property type="entry name" value="Xyl_isomerase-like_TIM-brl"/>
</dbReference>
<evidence type="ECO:0000313" key="2">
    <source>
        <dbReference type="EMBL" id="HIX38833.1"/>
    </source>
</evidence>
<dbReference type="AlphaFoldDB" id="A0A9D1VQ04"/>